<dbReference type="Proteomes" id="UP001056201">
    <property type="component" value="Chromosome 2"/>
</dbReference>
<evidence type="ECO:0000256" key="1">
    <source>
        <dbReference type="ARBA" id="ARBA00009437"/>
    </source>
</evidence>
<keyword evidence="3" id="KW-0238">DNA-binding</keyword>
<keyword evidence="7" id="KW-1185">Reference proteome</keyword>
<evidence type="ECO:0000313" key="7">
    <source>
        <dbReference type="Proteomes" id="UP001056201"/>
    </source>
</evidence>
<protein>
    <submittedName>
        <fullName evidence="6">LysR substrate-binding domain-containing protein</fullName>
    </submittedName>
</protein>
<dbReference type="SUPFAM" id="SSF46785">
    <property type="entry name" value="Winged helix' DNA-binding domain"/>
    <property type="match status" value="1"/>
</dbReference>
<dbReference type="InterPro" id="IPR050950">
    <property type="entry name" value="HTH-type_LysR_regulators"/>
</dbReference>
<dbReference type="PANTHER" id="PTHR30419">
    <property type="entry name" value="HTH-TYPE TRANSCRIPTIONAL REGULATOR YBHD"/>
    <property type="match status" value="1"/>
</dbReference>
<organism evidence="6 7">
    <name type="scientific">Aquincola tertiaricarbonis</name>
    <dbReference type="NCBI Taxonomy" id="391953"/>
    <lineage>
        <taxon>Bacteria</taxon>
        <taxon>Pseudomonadati</taxon>
        <taxon>Pseudomonadota</taxon>
        <taxon>Betaproteobacteria</taxon>
        <taxon>Burkholderiales</taxon>
        <taxon>Sphaerotilaceae</taxon>
        <taxon>Aquincola</taxon>
    </lineage>
</organism>
<dbReference type="InterPro" id="IPR036390">
    <property type="entry name" value="WH_DNA-bd_sf"/>
</dbReference>
<dbReference type="Gene3D" id="1.10.10.10">
    <property type="entry name" value="Winged helix-like DNA-binding domain superfamily/Winged helix DNA-binding domain"/>
    <property type="match status" value="1"/>
</dbReference>
<feature type="domain" description="HTH lysR-type" evidence="5">
    <location>
        <begin position="22"/>
        <end position="79"/>
    </location>
</feature>
<name>A0ABY4SHN8_AQUTE</name>
<sequence length="335" mass="35044">MSERPLPPPTATLPPAGALARMRLRHLQCLLAVADTGSLRRAAERLSITQPAVTKTIHELEEILGVRLLTRGRRGTLPTPEAALFLRHAQASISALGEAVRSVSAGAVQRPLRVGALPTLAPSVMARVALAWRQGMAASAGEAAQLQVVTGLNTTLLQALRAQELDLVIGRLADPDDMVGLSFELLYAEPLVLAARPGHPLLAAGRVPAAADVAAWPLVLPMPGTVIRHGVDSFFSARGVMPAAGLTETVSASLGRAMALGSDALWFTALSAAEADFEAGTLQRLPVDTGGTEEPVGLLLPTQQPPWPALQAMVEAVRAEAARRRALAAAALRKP</sequence>
<evidence type="ECO:0000313" key="6">
    <source>
        <dbReference type="EMBL" id="URI10709.1"/>
    </source>
</evidence>
<dbReference type="SUPFAM" id="SSF53850">
    <property type="entry name" value="Periplasmic binding protein-like II"/>
    <property type="match status" value="1"/>
</dbReference>
<dbReference type="EMBL" id="CP097636">
    <property type="protein sequence ID" value="URI10709.1"/>
    <property type="molecule type" value="Genomic_DNA"/>
</dbReference>
<dbReference type="InterPro" id="IPR005119">
    <property type="entry name" value="LysR_subst-bd"/>
</dbReference>
<dbReference type="Pfam" id="PF00126">
    <property type="entry name" value="HTH_1"/>
    <property type="match status" value="1"/>
</dbReference>
<evidence type="ECO:0000256" key="2">
    <source>
        <dbReference type="ARBA" id="ARBA00023015"/>
    </source>
</evidence>
<accession>A0ABY4SHN8</accession>
<evidence type="ECO:0000256" key="3">
    <source>
        <dbReference type="ARBA" id="ARBA00023125"/>
    </source>
</evidence>
<evidence type="ECO:0000259" key="5">
    <source>
        <dbReference type="PROSITE" id="PS50931"/>
    </source>
</evidence>
<dbReference type="InterPro" id="IPR036388">
    <property type="entry name" value="WH-like_DNA-bd_sf"/>
</dbReference>
<dbReference type="Pfam" id="PF03466">
    <property type="entry name" value="LysR_substrate"/>
    <property type="match status" value="1"/>
</dbReference>
<dbReference type="PRINTS" id="PR00039">
    <property type="entry name" value="HTHLYSR"/>
</dbReference>
<comment type="similarity">
    <text evidence="1">Belongs to the LysR transcriptional regulatory family.</text>
</comment>
<keyword evidence="2" id="KW-0805">Transcription regulation</keyword>
<keyword evidence="4" id="KW-0804">Transcription</keyword>
<dbReference type="InterPro" id="IPR000847">
    <property type="entry name" value="LysR_HTH_N"/>
</dbReference>
<dbReference type="PANTHER" id="PTHR30419:SF8">
    <property type="entry name" value="NITROGEN ASSIMILATION TRANSCRIPTIONAL ACTIVATOR-RELATED"/>
    <property type="match status" value="1"/>
</dbReference>
<dbReference type="RefSeq" id="WP_250198914.1">
    <property type="nucleotide sequence ID" value="NZ_CP097636.1"/>
</dbReference>
<reference evidence="6" key="1">
    <citation type="submission" date="2022-05" db="EMBL/GenBank/DDBJ databases">
        <title>An RpoN-dependent PEP-CTERM gene is involved in floc formation of an Aquincola tertiaricarbonis strain.</title>
        <authorList>
            <person name="Qiu D."/>
            <person name="Xia M."/>
        </authorList>
    </citation>
    <scope>NUCLEOTIDE SEQUENCE</scope>
    <source>
        <strain evidence="6">RN12</strain>
    </source>
</reference>
<proteinExistence type="inferred from homology"/>
<dbReference type="PROSITE" id="PS50931">
    <property type="entry name" value="HTH_LYSR"/>
    <property type="match status" value="1"/>
</dbReference>
<gene>
    <name evidence="6" type="ORF">MW290_17110</name>
</gene>
<evidence type="ECO:0000256" key="4">
    <source>
        <dbReference type="ARBA" id="ARBA00023163"/>
    </source>
</evidence>
<dbReference type="Gene3D" id="3.40.190.10">
    <property type="entry name" value="Periplasmic binding protein-like II"/>
    <property type="match status" value="2"/>
</dbReference>